<dbReference type="GO" id="GO:0006310">
    <property type="term" value="P:DNA recombination"/>
    <property type="evidence" value="ECO:0007669"/>
    <property type="project" value="UniProtKB-KW"/>
</dbReference>
<protein>
    <submittedName>
        <fullName evidence="3">DNA breaking-rejoining enzyme</fullName>
    </submittedName>
</protein>
<dbReference type="InterPro" id="IPR052925">
    <property type="entry name" value="Phage_Integrase-like_Recomb"/>
</dbReference>
<accession>A0AA38UL77</accession>
<feature type="region of interest" description="Disordered" evidence="2">
    <location>
        <begin position="143"/>
        <end position="163"/>
    </location>
</feature>
<evidence type="ECO:0000256" key="2">
    <source>
        <dbReference type="SAM" id="MobiDB-lite"/>
    </source>
</evidence>
<feature type="compositionally biased region" description="Polar residues" evidence="2">
    <location>
        <begin position="143"/>
        <end position="161"/>
    </location>
</feature>
<dbReference type="EMBL" id="MU805945">
    <property type="protein sequence ID" value="KAJ3844846.1"/>
    <property type="molecule type" value="Genomic_DNA"/>
</dbReference>
<evidence type="ECO:0000313" key="3">
    <source>
        <dbReference type="EMBL" id="KAJ3844846.1"/>
    </source>
</evidence>
<comment type="caution">
    <text evidence="3">The sequence shown here is derived from an EMBL/GenBank/DDBJ whole genome shotgun (WGS) entry which is preliminary data.</text>
</comment>
<proteinExistence type="predicted"/>
<reference evidence="3" key="1">
    <citation type="submission" date="2022-08" db="EMBL/GenBank/DDBJ databases">
        <authorList>
            <consortium name="DOE Joint Genome Institute"/>
            <person name="Min B."/>
            <person name="Riley R."/>
            <person name="Sierra-Patev S."/>
            <person name="Naranjo-Ortiz M."/>
            <person name="Looney B."/>
            <person name="Konkel Z."/>
            <person name="Slot J.C."/>
            <person name="Sakamoto Y."/>
            <person name="Steenwyk J.L."/>
            <person name="Rokas A."/>
            <person name="Carro J."/>
            <person name="Camarero S."/>
            <person name="Ferreira P."/>
            <person name="Molpeceres G."/>
            <person name="Ruiz-Duenas F.J."/>
            <person name="Serrano A."/>
            <person name="Henrissat B."/>
            <person name="Drula E."/>
            <person name="Hughes K.W."/>
            <person name="Mata J.L."/>
            <person name="Ishikawa N.K."/>
            <person name="Vargas-Isla R."/>
            <person name="Ushijima S."/>
            <person name="Smith C.A."/>
            <person name="Ahrendt S."/>
            <person name="Andreopoulos W."/>
            <person name="He G."/>
            <person name="Labutti K."/>
            <person name="Lipzen A."/>
            <person name="Ng V."/>
            <person name="Sandor L."/>
            <person name="Barry K."/>
            <person name="Martinez A.T."/>
            <person name="Xiao Y."/>
            <person name="Gibbons J.G."/>
            <person name="Terashima K."/>
            <person name="Hibbett D.S."/>
            <person name="Grigoriev I.V."/>
        </authorList>
    </citation>
    <scope>NUCLEOTIDE SEQUENCE</scope>
    <source>
        <strain evidence="3">TFB9207</strain>
    </source>
</reference>
<organism evidence="3 4">
    <name type="scientific">Lentinula raphanica</name>
    <dbReference type="NCBI Taxonomy" id="153919"/>
    <lineage>
        <taxon>Eukaryota</taxon>
        <taxon>Fungi</taxon>
        <taxon>Dikarya</taxon>
        <taxon>Basidiomycota</taxon>
        <taxon>Agaricomycotina</taxon>
        <taxon>Agaricomycetes</taxon>
        <taxon>Agaricomycetidae</taxon>
        <taxon>Agaricales</taxon>
        <taxon>Marasmiineae</taxon>
        <taxon>Omphalotaceae</taxon>
        <taxon>Lentinula</taxon>
    </lineage>
</organism>
<dbReference type="Proteomes" id="UP001163846">
    <property type="component" value="Unassembled WGS sequence"/>
</dbReference>
<keyword evidence="4" id="KW-1185">Reference proteome</keyword>
<dbReference type="InterPro" id="IPR011010">
    <property type="entry name" value="DNA_brk_join_enz"/>
</dbReference>
<dbReference type="GO" id="GO:0015074">
    <property type="term" value="P:DNA integration"/>
    <property type="evidence" value="ECO:0007669"/>
    <property type="project" value="InterPro"/>
</dbReference>
<dbReference type="PANTHER" id="PTHR34605:SF4">
    <property type="entry name" value="DNA ADENINE METHYLTRANSFERASE"/>
    <property type="match status" value="1"/>
</dbReference>
<dbReference type="SUPFAM" id="SSF56349">
    <property type="entry name" value="DNA breaking-rejoining enzymes"/>
    <property type="match status" value="1"/>
</dbReference>
<keyword evidence="1" id="KW-0233">DNA recombination</keyword>
<dbReference type="InterPro" id="IPR013762">
    <property type="entry name" value="Integrase-like_cat_sf"/>
</dbReference>
<sequence>MKQCENFVHERKLIPEGFQFFCEEPHPQSAQCLAAWIMHSCDELNLDSTVKDSTVERATFTHAQKMRAAATFGFGRIHGLGMQVWHRSEITGKWAGNPSVSETLSCYMLSLRRRKTLKGEIATSARAITSTVIRQMHDFNNQPELQQPRNYGPTSRNNPDSKATDWAGPCARALLNLGYAIAFCGLLRIDELLKIQIHDIAFEKIGDEYRLVLNLPLRKTSQFGDIKPFVFWKMPEEYIHLCVVDAYARWMVISELTSGFLFRKIRANDRIAEENEPMTSEKFLEMFRNNLVDIKLDHFPYGTHSFRRGGCQWLSVVRRWPLRQICEWGGWSKEFTHLTIVKYLISWNDNPTVDRDDFFNMNRAPTVACPTCNRTCHCA</sequence>
<dbReference type="AlphaFoldDB" id="A0AA38UL77"/>
<gene>
    <name evidence="3" type="ORF">F5878DRAFT_20816</name>
</gene>
<name>A0AA38UL77_9AGAR</name>
<dbReference type="Gene3D" id="1.10.443.10">
    <property type="entry name" value="Intergrase catalytic core"/>
    <property type="match status" value="1"/>
</dbReference>
<evidence type="ECO:0000256" key="1">
    <source>
        <dbReference type="ARBA" id="ARBA00023172"/>
    </source>
</evidence>
<dbReference type="GO" id="GO:0003677">
    <property type="term" value="F:DNA binding"/>
    <property type="evidence" value="ECO:0007669"/>
    <property type="project" value="InterPro"/>
</dbReference>
<dbReference type="PANTHER" id="PTHR34605">
    <property type="entry name" value="PHAGE_INTEGRASE DOMAIN-CONTAINING PROTEIN"/>
    <property type="match status" value="1"/>
</dbReference>
<evidence type="ECO:0000313" key="4">
    <source>
        <dbReference type="Proteomes" id="UP001163846"/>
    </source>
</evidence>